<accession>A0ABU1VJJ1</accession>
<protein>
    <submittedName>
        <fullName evidence="1">Uncharacterized protein</fullName>
    </submittedName>
</protein>
<keyword evidence="2" id="KW-1185">Reference proteome</keyword>
<comment type="caution">
    <text evidence="1">The sequence shown here is derived from an EMBL/GenBank/DDBJ whole genome shotgun (WGS) entry which is preliminary data.</text>
</comment>
<dbReference type="RefSeq" id="WP_204735762.1">
    <property type="nucleotide sequence ID" value="NZ_JAVDWE010000023.1"/>
</dbReference>
<evidence type="ECO:0000313" key="2">
    <source>
        <dbReference type="Proteomes" id="UP001265550"/>
    </source>
</evidence>
<sequence length="304" mass="35233">MRKPLLGAYVMERLAYIDSIFVRSTRKLEPGYLQRLKDSLVPDPRFPWERYFGDKWEYVNLDTGEIFFHYVHLIHQPTKAALGVLQEIQDEQPDVLHLLDVHFALDLTTGSEADAMALHEAILSVYTPARLALTGRESEHETSYVGRRRSGNEVGVYSDGKRKVRPNTPRVHLEWRIHGATALRRSGIRTASDLTRIDHRAFWKKRLRLHIMPTMDRLLRLLELRAARRGHPLSPERRAHTLNMISRFSKDYTGRFSAHYLDYYLHLGLHPKPAQLYKRLSNDWALPEPSNALWNDGLAGRGSV</sequence>
<organism evidence="1 2">
    <name type="scientific">Hydrogenophaga laconesensis</name>
    <dbReference type="NCBI Taxonomy" id="1805971"/>
    <lineage>
        <taxon>Bacteria</taxon>
        <taxon>Pseudomonadati</taxon>
        <taxon>Pseudomonadota</taxon>
        <taxon>Betaproteobacteria</taxon>
        <taxon>Burkholderiales</taxon>
        <taxon>Comamonadaceae</taxon>
        <taxon>Hydrogenophaga</taxon>
    </lineage>
</organism>
<reference evidence="1 2" key="1">
    <citation type="submission" date="2023-07" db="EMBL/GenBank/DDBJ databases">
        <title>Sorghum-associated microbial communities from plants grown in Nebraska, USA.</title>
        <authorList>
            <person name="Schachtman D."/>
        </authorList>
    </citation>
    <scope>NUCLEOTIDE SEQUENCE [LARGE SCALE GENOMIC DNA]</scope>
    <source>
        <strain evidence="1 2">BE240</strain>
    </source>
</reference>
<proteinExistence type="predicted"/>
<name>A0ABU1VJJ1_9BURK</name>
<dbReference type="Proteomes" id="UP001265550">
    <property type="component" value="Unassembled WGS sequence"/>
</dbReference>
<dbReference type="EMBL" id="JAVDWE010000023">
    <property type="protein sequence ID" value="MDR7097333.1"/>
    <property type="molecule type" value="Genomic_DNA"/>
</dbReference>
<evidence type="ECO:0000313" key="1">
    <source>
        <dbReference type="EMBL" id="MDR7097333.1"/>
    </source>
</evidence>
<gene>
    <name evidence="1" type="ORF">J2X09_005107</name>
</gene>